<comment type="caution">
    <text evidence="1">The sequence shown here is derived from an EMBL/GenBank/DDBJ whole genome shotgun (WGS) entry which is preliminary data.</text>
</comment>
<protein>
    <submittedName>
        <fullName evidence="1">Uncharacterized protein</fullName>
    </submittedName>
</protein>
<feature type="non-terminal residue" evidence="1">
    <location>
        <position position="1"/>
    </location>
</feature>
<evidence type="ECO:0000313" key="1">
    <source>
        <dbReference type="EMBL" id="GAG93087.1"/>
    </source>
</evidence>
<sequence length="122" mass="13490">LKGREFVISTQPFSNTGTIIRSVDGLQRESAGSDTTITTDEWSLLYSSEPGQSWLYHLPSDPKQQKNVINEHTTVAVWILFRLNILGSRVNSFANGSHLINAPVKRPVKKSARFGIVGKLPA</sequence>
<gene>
    <name evidence="1" type="ORF">S01H4_46695</name>
</gene>
<organism evidence="1">
    <name type="scientific">marine sediment metagenome</name>
    <dbReference type="NCBI Taxonomy" id="412755"/>
    <lineage>
        <taxon>unclassified sequences</taxon>
        <taxon>metagenomes</taxon>
        <taxon>ecological metagenomes</taxon>
    </lineage>
</organism>
<dbReference type="AlphaFoldDB" id="X1CJ85"/>
<dbReference type="EMBL" id="BART01026124">
    <property type="protein sequence ID" value="GAG93087.1"/>
    <property type="molecule type" value="Genomic_DNA"/>
</dbReference>
<accession>X1CJ85</accession>
<name>X1CJ85_9ZZZZ</name>
<proteinExistence type="predicted"/>
<reference evidence="1" key="1">
    <citation type="journal article" date="2014" name="Front. Microbiol.">
        <title>High frequency of phylogenetically diverse reductive dehalogenase-homologous genes in deep subseafloor sedimentary metagenomes.</title>
        <authorList>
            <person name="Kawai M."/>
            <person name="Futagami T."/>
            <person name="Toyoda A."/>
            <person name="Takaki Y."/>
            <person name="Nishi S."/>
            <person name="Hori S."/>
            <person name="Arai W."/>
            <person name="Tsubouchi T."/>
            <person name="Morono Y."/>
            <person name="Uchiyama I."/>
            <person name="Ito T."/>
            <person name="Fujiyama A."/>
            <person name="Inagaki F."/>
            <person name="Takami H."/>
        </authorList>
    </citation>
    <scope>NUCLEOTIDE SEQUENCE</scope>
    <source>
        <strain evidence="1">Expedition CK06-06</strain>
    </source>
</reference>